<dbReference type="EMBL" id="CP032157">
    <property type="protein sequence ID" value="AXY74936.1"/>
    <property type="molecule type" value="Genomic_DNA"/>
</dbReference>
<reference evidence="1 2" key="1">
    <citation type="submission" date="2018-09" db="EMBL/GenBank/DDBJ databases">
        <title>Genome sequencing of strain 6GH32-13.</title>
        <authorList>
            <person name="Weon H.-Y."/>
            <person name="Heo J."/>
            <person name="Kwon S.-W."/>
        </authorList>
    </citation>
    <scope>NUCLEOTIDE SEQUENCE [LARGE SCALE GENOMIC DNA]</scope>
    <source>
        <strain evidence="1 2">5GH32-13</strain>
    </source>
</reference>
<keyword evidence="2" id="KW-1185">Reference proteome</keyword>
<organism evidence="1 2">
    <name type="scientific">Paraflavitalea soli</name>
    <dbReference type="NCBI Taxonomy" id="2315862"/>
    <lineage>
        <taxon>Bacteria</taxon>
        <taxon>Pseudomonadati</taxon>
        <taxon>Bacteroidota</taxon>
        <taxon>Chitinophagia</taxon>
        <taxon>Chitinophagales</taxon>
        <taxon>Chitinophagaceae</taxon>
        <taxon>Paraflavitalea</taxon>
    </lineage>
</organism>
<evidence type="ECO:0000313" key="1">
    <source>
        <dbReference type="EMBL" id="AXY74936.1"/>
    </source>
</evidence>
<dbReference type="OrthoDB" id="1523452at2"/>
<dbReference type="AlphaFoldDB" id="A0A3B7MPL9"/>
<evidence type="ECO:0008006" key="3">
    <source>
        <dbReference type="Google" id="ProtNLM"/>
    </source>
</evidence>
<dbReference type="Pfam" id="PF08889">
    <property type="entry name" value="WbqC"/>
    <property type="match status" value="1"/>
</dbReference>
<name>A0A3B7MPL9_9BACT</name>
<dbReference type="KEGG" id="pseg:D3H65_13465"/>
<evidence type="ECO:0000313" key="2">
    <source>
        <dbReference type="Proteomes" id="UP000263900"/>
    </source>
</evidence>
<protein>
    <recommendedName>
        <fullName evidence="3">WbqC family protein</fullName>
    </recommendedName>
</protein>
<dbReference type="InterPro" id="IPR014985">
    <property type="entry name" value="WbqC"/>
</dbReference>
<gene>
    <name evidence="1" type="ORF">D3H65_13465</name>
</gene>
<proteinExistence type="predicted"/>
<dbReference type="Proteomes" id="UP000263900">
    <property type="component" value="Chromosome"/>
</dbReference>
<accession>A0A3B7MPL9</accession>
<sequence>MHIKQLFYNKNKILINGLYHHLFMNTIVVESQYFAPCIFYKNVNKISHVEFDVYETWQKMSFRNRCTIMGAGGPVTLSIPLEEGRSQRRLMKDVRIANRYPWQSQHWKTIMSCYNRSPWFEFYRDELEVLFQKQVNFLVDWNLACWEWTLKKLGWEISTETTTEYIVHYDMTKWLDLRSKILPKSIMQNFPEPVVYRQVFEDRTGFVPHCSILDLLFCEGKNARVILAKEGS</sequence>